<evidence type="ECO:0000313" key="2">
    <source>
        <dbReference type="EMBL" id="MPC80171.1"/>
    </source>
</evidence>
<gene>
    <name evidence="2" type="ORF">E2C01_074740</name>
</gene>
<dbReference type="Proteomes" id="UP000324222">
    <property type="component" value="Unassembled WGS sequence"/>
</dbReference>
<organism evidence="2 3">
    <name type="scientific">Portunus trituberculatus</name>
    <name type="common">Swimming crab</name>
    <name type="synonym">Neptunus trituberculatus</name>
    <dbReference type="NCBI Taxonomy" id="210409"/>
    <lineage>
        <taxon>Eukaryota</taxon>
        <taxon>Metazoa</taxon>
        <taxon>Ecdysozoa</taxon>
        <taxon>Arthropoda</taxon>
        <taxon>Crustacea</taxon>
        <taxon>Multicrustacea</taxon>
        <taxon>Malacostraca</taxon>
        <taxon>Eumalacostraca</taxon>
        <taxon>Eucarida</taxon>
        <taxon>Decapoda</taxon>
        <taxon>Pleocyemata</taxon>
        <taxon>Brachyura</taxon>
        <taxon>Eubrachyura</taxon>
        <taxon>Portunoidea</taxon>
        <taxon>Portunidae</taxon>
        <taxon>Portuninae</taxon>
        <taxon>Portunus</taxon>
    </lineage>
</organism>
<dbReference type="AlphaFoldDB" id="A0A5B7I449"/>
<feature type="region of interest" description="Disordered" evidence="1">
    <location>
        <begin position="156"/>
        <end position="178"/>
    </location>
</feature>
<feature type="compositionally biased region" description="Low complexity" evidence="1">
    <location>
        <begin position="128"/>
        <end position="142"/>
    </location>
</feature>
<accession>A0A5B7I449</accession>
<name>A0A5B7I449_PORTR</name>
<sequence length="226" mass="23802">MHIRNVSGMASFVHAAAVLAGGVGCSVFRPGRAGRFFTESEACEGRPSRAQASPARVKSIGVHLHCFYKWESRLDGAQGKELLGSHSTAPPTRCRGAAEWSPPDGSPGSLERSECPGRSGDGARQGLSSSGKPCSSSSFSTSRLSRVVQKNLPRFETEGSAQSNHDAPLSRAHSTEGQRHIAAAISATAAAGGSSHRCVRQLYYAGVAHSRLCKNSRWANVTPSQS</sequence>
<dbReference type="EMBL" id="VSRR010053244">
    <property type="protein sequence ID" value="MPC80171.1"/>
    <property type="molecule type" value="Genomic_DNA"/>
</dbReference>
<reference evidence="2 3" key="1">
    <citation type="submission" date="2019-05" db="EMBL/GenBank/DDBJ databases">
        <title>Another draft genome of Portunus trituberculatus and its Hox gene families provides insights of decapod evolution.</title>
        <authorList>
            <person name="Jeong J.-H."/>
            <person name="Song I."/>
            <person name="Kim S."/>
            <person name="Choi T."/>
            <person name="Kim D."/>
            <person name="Ryu S."/>
            <person name="Kim W."/>
        </authorList>
    </citation>
    <scope>NUCLEOTIDE SEQUENCE [LARGE SCALE GENOMIC DNA]</scope>
    <source>
        <tissue evidence="2">Muscle</tissue>
    </source>
</reference>
<proteinExistence type="predicted"/>
<protein>
    <submittedName>
        <fullName evidence="2">Uncharacterized protein</fullName>
    </submittedName>
</protein>
<keyword evidence="3" id="KW-1185">Reference proteome</keyword>
<comment type="caution">
    <text evidence="2">The sequence shown here is derived from an EMBL/GenBank/DDBJ whole genome shotgun (WGS) entry which is preliminary data.</text>
</comment>
<feature type="region of interest" description="Disordered" evidence="1">
    <location>
        <begin position="81"/>
        <end position="142"/>
    </location>
</feature>
<dbReference type="PROSITE" id="PS51257">
    <property type="entry name" value="PROKAR_LIPOPROTEIN"/>
    <property type="match status" value="1"/>
</dbReference>
<evidence type="ECO:0000256" key="1">
    <source>
        <dbReference type="SAM" id="MobiDB-lite"/>
    </source>
</evidence>
<evidence type="ECO:0000313" key="3">
    <source>
        <dbReference type="Proteomes" id="UP000324222"/>
    </source>
</evidence>